<gene>
    <name evidence="1" type="ORF">L1994_06755</name>
</gene>
<keyword evidence="2" id="KW-1185">Reference proteome</keyword>
<dbReference type="EMBL" id="CP091092">
    <property type="protein sequence ID" value="WFN35861.1"/>
    <property type="molecule type" value="Genomic_DNA"/>
</dbReference>
<dbReference type="AlphaFoldDB" id="A0AAF0JLX1"/>
<evidence type="ECO:0000313" key="2">
    <source>
        <dbReference type="Proteomes" id="UP001218895"/>
    </source>
</evidence>
<dbReference type="PIRSF" id="PIRSF019464">
    <property type="entry name" value="UCP019464"/>
    <property type="match status" value="1"/>
</dbReference>
<dbReference type="Pfam" id="PF09886">
    <property type="entry name" value="DUF2113"/>
    <property type="match status" value="1"/>
</dbReference>
<dbReference type="InterPro" id="IPR016762">
    <property type="entry name" value="Methan_mark_17"/>
</dbReference>
<organism evidence="1 2">
    <name type="scientific">Methanomicrobium antiquum</name>
    <dbReference type="NCBI Taxonomy" id="487686"/>
    <lineage>
        <taxon>Archaea</taxon>
        <taxon>Methanobacteriati</taxon>
        <taxon>Methanobacteriota</taxon>
        <taxon>Stenosarchaea group</taxon>
        <taxon>Methanomicrobia</taxon>
        <taxon>Methanomicrobiales</taxon>
        <taxon>Methanomicrobiaceae</taxon>
        <taxon>Methanomicrobium</taxon>
    </lineage>
</organism>
<evidence type="ECO:0000313" key="1">
    <source>
        <dbReference type="EMBL" id="WFN35861.1"/>
    </source>
</evidence>
<dbReference type="KEGG" id="manq:L1994_06755"/>
<dbReference type="RefSeq" id="WP_278098700.1">
    <property type="nucleotide sequence ID" value="NZ_CP091092.1"/>
</dbReference>
<protein>
    <submittedName>
        <fullName evidence="1">Methanogenesis marker 17 protein</fullName>
    </submittedName>
</protein>
<dbReference type="Proteomes" id="UP001218895">
    <property type="component" value="Chromosome"/>
</dbReference>
<reference evidence="1" key="1">
    <citation type="submission" date="2022-01" db="EMBL/GenBank/DDBJ databases">
        <title>Complete genome of Methanomicrobium antiquum DSM 21220.</title>
        <authorList>
            <person name="Chen S.-C."/>
            <person name="You Y.-T."/>
            <person name="Zhou Y.-Z."/>
            <person name="Lai M.-C."/>
        </authorList>
    </citation>
    <scope>NUCLEOTIDE SEQUENCE</scope>
    <source>
        <strain evidence="1">DSM 21220</strain>
    </source>
</reference>
<sequence length="193" mass="22532">MAIDYFEVECREESGRRAYIDIASNVLQDLDLIKIVRKIHILIDLDFPFFLAVGETRKLPPPVKIRDFANVMESEGKVVLDIGEETYLSQMLTILWDKFGRDVVIQPDRFTVTISSEFTNTKEIEELTVYDPSISMYKDLIYALQWIAPEGFRVRREWIDKGKFFYVASENTLQKEIIDPIIEEKIKLLKEAS</sequence>
<dbReference type="NCBIfam" id="TIGR03291">
    <property type="entry name" value="methan_mark_17"/>
    <property type="match status" value="1"/>
</dbReference>
<proteinExistence type="predicted"/>
<dbReference type="GeneID" id="79950083"/>
<name>A0AAF0JLX1_9EURY</name>
<accession>A0AAF0JLX1</accession>